<dbReference type="Proteomes" id="UP000178370">
    <property type="component" value="Unassembled WGS sequence"/>
</dbReference>
<dbReference type="Gene3D" id="3.40.50.720">
    <property type="entry name" value="NAD(P)-binding Rossmann-like Domain"/>
    <property type="match status" value="1"/>
</dbReference>
<comment type="pathway">
    <text evidence="1">One-carbon metabolism; tetrahydrofolate interconversion.</text>
</comment>
<dbReference type="GO" id="GO:0004488">
    <property type="term" value="F:methylenetetrahydrofolate dehydrogenase (NADP+) activity"/>
    <property type="evidence" value="ECO:0007669"/>
    <property type="project" value="InterPro"/>
</dbReference>
<evidence type="ECO:0000256" key="7">
    <source>
        <dbReference type="ARBA" id="ARBA00023167"/>
    </source>
</evidence>
<dbReference type="GO" id="GO:0005829">
    <property type="term" value="C:cytosol"/>
    <property type="evidence" value="ECO:0007669"/>
    <property type="project" value="TreeGrafter"/>
</dbReference>
<dbReference type="InterPro" id="IPR000672">
    <property type="entry name" value="THF_DH/CycHdrlase"/>
</dbReference>
<evidence type="ECO:0000256" key="1">
    <source>
        <dbReference type="ARBA" id="ARBA00004777"/>
    </source>
</evidence>
<evidence type="ECO:0000313" key="11">
    <source>
        <dbReference type="EMBL" id="OGG49555.1"/>
    </source>
</evidence>
<dbReference type="PRINTS" id="PR00085">
    <property type="entry name" value="THFDHDRGNASE"/>
</dbReference>
<keyword evidence="5" id="KW-0521">NADP</keyword>
<dbReference type="InterPro" id="IPR020630">
    <property type="entry name" value="THF_DH/CycHdrlase_cat_dom"/>
</dbReference>
<proteinExistence type="predicted"/>
<dbReference type="Pfam" id="PF00763">
    <property type="entry name" value="THF_DHG_CYH"/>
    <property type="match status" value="1"/>
</dbReference>
<feature type="domain" description="Tetrahydrofolate dehydrogenase/cyclohydrolase NAD(P)-binding" evidence="10">
    <location>
        <begin position="138"/>
        <end position="272"/>
    </location>
</feature>
<dbReference type="GO" id="GO:0035999">
    <property type="term" value="P:tetrahydrofolate interconversion"/>
    <property type="evidence" value="ECO:0007669"/>
    <property type="project" value="TreeGrafter"/>
</dbReference>
<organism evidence="11 12">
    <name type="scientific">Candidatus Kaiserbacteria bacterium RIFCSPHIGHO2_01_FULL_54_36</name>
    <dbReference type="NCBI Taxonomy" id="1798482"/>
    <lineage>
        <taxon>Bacteria</taxon>
        <taxon>Candidatus Kaiseribacteriota</taxon>
    </lineage>
</organism>
<dbReference type="GO" id="GO:0004477">
    <property type="term" value="F:methenyltetrahydrofolate cyclohydrolase activity"/>
    <property type="evidence" value="ECO:0007669"/>
    <property type="project" value="TreeGrafter"/>
</dbReference>
<evidence type="ECO:0000259" key="9">
    <source>
        <dbReference type="Pfam" id="PF00763"/>
    </source>
</evidence>
<reference evidence="11 12" key="1">
    <citation type="journal article" date="2016" name="Nat. Commun.">
        <title>Thousands of microbial genomes shed light on interconnected biogeochemical processes in an aquifer system.</title>
        <authorList>
            <person name="Anantharaman K."/>
            <person name="Brown C.T."/>
            <person name="Hug L.A."/>
            <person name="Sharon I."/>
            <person name="Castelle C.J."/>
            <person name="Probst A.J."/>
            <person name="Thomas B.C."/>
            <person name="Singh A."/>
            <person name="Wilkins M.J."/>
            <person name="Karaoz U."/>
            <person name="Brodie E.L."/>
            <person name="Williams K.H."/>
            <person name="Hubbard S.S."/>
            <person name="Banfield J.F."/>
        </authorList>
    </citation>
    <scope>NUCLEOTIDE SEQUENCE [LARGE SCALE GENOMIC DNA]</scope>
</reference>
<keyword evidence="7" id="KW-0028">Amino-acid biosynthesis</keyword>
<name>A0A1F6CK89_9BACT</name>
<keyword evidence="8" id="KW-0511">Multifunctional enzyme</keyword>
<evidence type="ECO:0000259" key="10">
    <source>
        <dbReference type="Pfam" id="PF02882"/>
    </source>
</evidence>
<keyword evidence="7" id="KW-0486">Methionine biosynthesis</keyword>
<dbReference type="PANTHER" id="PTHR48099:SF5">
    <property type="entry name" value="C-1-TETRAHYDROFOLATE SYNTHASE, CYTOPLASMIC"/>
    <property type="match status" value="1"/>
</dbReference>
<evidence type="ECO:0000313" key="12">
    <source>
        <dbReference type="Proteomes" id="UP000178370"/>
    </source>
</evidence>
<protein>
    <recommendedName>
        <fullName evidence="13">Methenyltetrahydrofolate cyclohydrolase</fullName>
    </recommendedName>
</protein>
<evidence type="ECO:0000256" key="2">
    <source>
        <dbReference type="ARBA" id="ARBA00022563"/>
    </source>
</evidence>
<dbReference type="InterPro" id="IPR046346">
    <property type="entry name" value="Aminoacid_DH-like_N_sf"/>
</dbReference>
<dbReference type="SUPFAM" id="SSF53223">
    <property type="entry name" value="Aminoacid dehydrogenase-like, N-terminal domain"/>
    <property type="match status" value="1"/>
</dbReference>
<dbReference type="InterPro" id="IPR020631">
    <property type="entry name" value="THF_DH/CycHdrlase_NAD-bd_dom"/>
</dbReference>
<evidence type="ECO:0000256" key="4">
    <source>
        <dbReference type="ARBA" id="ARBA00022801"/>
    </source>
</evidence>
<keyword evidence="2" id="KW-0554">One-carbon metabolism</keyword>
<comment type="caution">
    <text evidence="11">The sequence shown here is derived from an EMBL/GenBank/DDBJ whole genome shotgun (WGS) entry which is preliminary data.</text>
</comment>
<dbReference type="GO" id="GO:0009086">
    <property type="term" value="P:methionine biosynthetic process"/>
    <property type="evidence" value="ECO:0007669"/>
    <property type="project" value="UniProtKB-KW"/>
</dbReference>
<evidence type="ECO:0008006" key="13">
    <source>
        <dbReference type="Google" id="ProtNLM"/>
    </source>
</evidence>
<keyword evidence="4" id="KW-0378">Hydrolase</keyword>
<dbReference type="EMBL" id="MFKV01000029">
    <property type="protein sequence ID" value="OGG49555.1"/>
    <property type="molecule type" value="Genomic_DNA"/>
</dbReference>
<dbReference type="SUPFAM" id="SSF51735">
    <property type="entry name" value="NAD(P)-binding Rossmann-fold domains"/>
    <property type="match status" value="1"/>
</dbReference>
<dbReference type="InterPro" id="IPR036291">
    <property type="entry name" value="NAD(P)-bd_dom_sf"/>
</dbReference>
<keyword evidence="6" id="KW-0560">Oxidoreductase</keyword>
<dbReference type="STRING" id="1798482.A2763_01935"/>
<dbReference type="PANTHER" id="PTHR48099">
    <property type="entry name" value="C-1-TETRAHYDROFOLATE SYNTHASE, CYTOPLASMIC-RELATED"/>
    <property type="match status" value="1"/>
</dbReference>
<evidence type="ECO:0000256" key="8">
    <source>
        <dbReference type="ARBA" id="ARBA00023268"/>
    </source>
</evidence>
<accession>A0A1F6CK89</accession>
<evidence type="ECO:0000256" key="3">
    <source>
        <dbReference type="ARBA" id="ARBA00022755"/>
    </source>
</evidence>
<dbReference type="Pfam" id="PF02882">
    <property type="entry name" value="THF_DHG_CYH_C"/>
    <property type="match status" value="1"/>
</dbReference>
<evidence type="ECO:0000256" key="5">
    <source>
        <dbReference type="ARBA" id="ARBA00022857"/>
    </source>
</evidence>
<evidence type="ECO:0000256" key="6">
    <source>
        <dbReference type="ARBA" id="ARBA00023002"/>
    </source>
</evidence>
<dbReference type="GO" id="GO:0006164">
    <property type="term" value="P:purine nucleotide biosynthetic process"/>
    <property type="evidence" value="ECO:0007669"/>
    <property type="project" value="UniProtKB-KW"/>
</dbReference>
<feature type="domain" description="Tetrahydrofolate dehydrogenase/cyclohydrolase catalytic" evidence="9">
    <location>
        <begin position="6"/>
        <end position="120"/>
    </location>
</feature>
<keyword evidence="3" id="KW-0658">Purine biosynthesis</keyword>
<gene>
    <name evidence="11" type="ORF">A2763_01935</name>
</gene>
<sequence length="275" mass="28825">MTANIVDGKAIAESIYTDLKPKFARLPGRAGGRKIKLGILVVGHNAVTESFVGIKTRNAEALGVEMIRVNVPGTSDMGKIEQAAQRLVDTTDAVIIQLPLPPTVDTNQILAAVPLEKDVDALNPNVAEEERRVHAPVALAVVEILNRSNVKIEDAHTVVVGAGRLVGKPAAWLLKSLGAQVSMFTLEEGSIEDLKDAGIVVSGAGNPGFIKPEHLKRGVALIDAGTSELNKKIAGDADPACAEVASVFTPVPGGVGPVAVAMIFKNLFDLVESTR</sequence>
<dbReference type="Gene3D" id="3.40.50.10860">
    <property type="entry name" value="Leucine Dehydrogenase, chain A, domain 1"/>
    <property type="match status" value="1"/>
</dbReference>
<dbReference type="AlphaFoldDB" id="A0A1F6CK89"/>